<evidence type="ECO:0000313" key="7">
    <source>
        <dbReference type="Proteomes" id="UP000034913"/>
    </source>
</evidence>
<accession>A0A0G1ZEC3</accession>
<organism evidence="6 7">
    <name type="scientific">candidate division Kazan bacterium GW2011_GWB1_52_7</name>
    <dbReference type="NCBI Taxonomy" id="1620414"/>
    <lineage>
        <taxon>Bacteria</taxon>
        <taxon>Bacteria division Kazan-3B-28</taxon>
    </lineage>
</organism>
<dbReference type="Pfam" id="PF02779">
    <property type="entry name" value="Transket_pyr"/>
    <property type="match status" value="1"/>
</dbReference>
<keyword evidence="4" id="KW-0786">Thiamine pyrophosphate</keyword>
<keyword evidence="3" id="KW-0808">Transferase</keyword>
<feature type="domain" description="Transketolase-like pyrimidine-binding" evidence="5">
    <location>
        <begin position="22"/>
        <end position="187"/>
    </location>
</feature>
<dbReference type="InterPro" id="IPR051157">
    <property type="entry name" value="PDH/Transketolase"/>
</dbReference>
<dbReference type="AlphaFoldDB" id="A0A0G1ZEC3"/>
<dbReference type="Pfam" id="PF02780">
    <property type="entry name" value="Transketolase_C"/>
    <property type="match status" value="1"/>
</dbReference>
<dbReference type="EMBL" id="LCRB01000016">
    <property type="protein sequence ID" value="KKW26177.1"/>
    <property type="molecule type" value="Genomic_DNA"/>
</dbReference>
<dbReference type="InterPro" id="IPR029061">
    <property type="entry name" value="THDP-binding"/>
</dbReference>
<name>A0A0G1ZEC3_UNCK3</name>
<evidence type="ECO:0000256" key="2">
    <source>
        <dbReference type="ARBA" id="ARBA00007131"/>
    </source>
</evidence>
<comment type="cofactor">
    <cofactor evidence="1">
        <name>thiamine diphosphate</name>
        <dbReference type="ChEBI" id="CHEBI:58937"/>
    </cofactor>
</comment>
<evidence type="ECO:0000256" key="3">
    <source>
        <dbReference type="ARBA" id="ARBA00022679"/>
    </source>
</evidence>
<reference evidence="6 7" key="1">
    <citation type="journal article" date="2015" name="Nature">
        <title>rRNA introns, odd ribosomes, and small enigmatic genomes across a large radiation of phyla.</title>
        <authorList>
            <person name="Brown C.T."/>
            <person name="Hug L.A."/>
            <person name="Thomas B.C."/>
            <person name="Sharon I."/>
            <person name="Castelle C.J."/>
            <person name="Singh A."/>
            <person name="Wilkins M.J."/>
            <person name="Williams K.H."/>
            <person name="Banfield J.F."/>
        </authorList>
    </citation>
    <scope>NUCLEOTIDE SEQUENCE [LARGE SCALE GENOMIC DNA]</scope>
</reference>
<evidence type="ECO:0000313" key="6">
    <source>
        <dbReference type="EMBL" id="KKW26177.1"/>
    </source>
</evidence>
<comment type="similarity">
    <text evidence="2">Belongs to the transketolase family.</text>
</comment>
<dbReference type="InterPro" id="IPR033248">
    <property type="entry name" value="Transketolase_C"/>
</dbReference>
<dbReference type="SUPFAM" id="SSF52922">
    <property type="entry name" value="TK C-terminal domain-like"/>
    <property type="match status" value="1"/>
</dbReference>
<dbReference type="InterPro" id="IPR005475">
    <property type="entry name" value="Transketolase-like_Pyr-bd"/>
</dbReference>
<dbReference type="PATRIC" id="fig|1620414.3.peg.742"/>
<dbReference type="FunFam" id="3.40.50.970:FF:000129">
    <property type="entry name" value="Transketolase"/>
    <property type="match status" value="1"/>
</dbReference>
<dbReference type="PROSITE" id="PS00802">
    <property type="entry name" value="TRANSKETOLASE_2"/>
    <property type="match status" value="1"/>
</dbReference>
<evidence type="ECO:0000259" key="5">
    <source>
        <dbReference type="SMART" id="SM00861"/>
    </source>
</evidence>
<proteinExistence type="inferred from homology"/>
<evidence type="ECO:0000256" key="4">
    <source>
        <dbReference type="ARBA" id="ARBA00023052"/>
    </source>
</evidence>
<dbReference type="Gene3D" id="3.40.50.920">
    <property type="match status" value="1"/>
</dbReference>
<dbReference type="CDD" id="cd07033">
    <property type="entry name" value="TPP_PYR_DXS_TK_like"/>
    <property type="match status" value="1"/>
</dbReference>
<sequence length="335" mass="35988">MPINKNAYLVKDLLDKKKMEMAPTRDGYGLGVTEAGKKDKNVVVLCADLSESTRSLTFQKEFPDRYVELGVAEQNMASVAAGMALAGKVPFIASYAAFSPGRNNEQIRTTISLNNVNVKIMGAHAGVSVGPDGATHQALEDMALMRVQPNMKVFAPCDVWEAKRIVEMIATVYGPSYMRFARDKTPVVTTAKTPFAIGKAQLFWQSKKEKPDVSIFACGPLAHEAILAAAELEKKGWGVEVYNSPSIKPLDEKTVLAAAKKAGAVVTAEEHQVAGALGGAIAEFLSENHPTPVIRVGVHDRFGESGEPAELMEKFGLVAKDIVDAAKKATALKSK</sequence>
<dbReference type="GO" id="GO:0016740">
    <property type="term" value="F:transferase activity"/>
    <property type="evidence" value="ECO:0007669"/>
    <property type="project" value="UniProtKB-KW"/>
</dbReference>
<dbReference type="PANTHER" id="PTHR43825">
    <property type="entry name" value="PYRUVATE DEHYDROGENASE E1 COMPONENT"/>
    <property type="match status" value="1"/>
</dbReference>
<dbReference type="Proteomes" id="UP000034913">
    <property type="component" value="Unassembled WGS sequence"/>
</dbReference>
<comment type="caution">
    <text evidence="6">The sequence shown here is derived from an EMBL/GenBank/DDBJ whole genome shotgun (WGS) entry which is preliminary data.</text>
</comment>
<evidence type="ECO:0000256" key="1">
    <source>
        <dbReference type="ARBA" id="ARBA00001964"/>
    </source>
</evidence>
<dbReference type="SUPFAM" id="SSF52518">
    <property type="entry name" value="Thiamin diphosphate-binding fold (THDP-binding)"/>
    <property type="match status" value="1"/>
</dbReference>
<protein>
    <submittedName>
        <fullName evidence="6">Transketolase, central region</fullName>
    </submittedName>
</protein>
<dbReference type="Gene3D" id="3.40.50.970">
    <property type="match status" value="1"/>
</dbReference>
<dbReference type="SMART" id="SM00861">
    <property type="entry name" value="Transket_pyr"/>
    <property type="match status" value="1"/>
</dbReference>
<dbReference type="PANTHER" id="PTHR43825:SF1">
    <property type="entry name" value="TRANSKETOLASE-LIKE PYRIMIDINE-BINDING DOMAIN-CONTAINING PROTEIN"/>
    <property type="match status" value="1"/>
</dbReference>
<dbReference type="InterPro" id="IPR009014">
    <property type="entry name" value="Transketo_C/PFOR_II"/>
</dbReference>
<dbReference type="InterPro" id="IPR020826">
    <property type="entry name" value="Transketolase_BS"/>
</dbReference>
<gene>
    <name evidence="6" type="ORF">VF00_C0016G0015</name>
</gene>